<dbReference type="PIRSF" id="PIRSF037495">
    <property type="entry name" value="Opine_OX_OoxA/HcnB"/>
    <property type="match status" value="1"/>
</dbReference>
<dbReference type="InterPro" id="IPR041854">
    <property type="entry name" value="BFD-like_2Fe2S-bd_dom_sf"/>
</dbReference>
<evidence type="ECO:0000313" key="5">
    <source>
        <dbReference type="Proteomes" id="UP000425817"/>
    </source>
</evidence>
<dbReference type="Pfam" id="PF07992">
    <property type="entry name" value="Pyr_redox_2"/>
    <property type="match status" value="1"/>
</dbReference>
<dbReference type="Gene3D" id="1.10.10.1100">
    <property type="entry name" value="BFD-like [2Fe-2S]-binding domain"/>
    <property type="match status" value="1"/>
</dbReference>
<dbReference type="InterPro" id="IPR023753">
    <property type="entry name" value="FAD/NAD-binding_dom"/>
</dbReference>
<proteinExistence type="predicted"/>
<dbReference type="CDD" id="cd19946">
    <property type="entry name" value="GlpA-like_Fer2_BFD-like"/>
    <property type="match status" value="1"/>
</dbReference>
<dbReference type="InterPro" id="IPR036188">
    <property type="entry name" value="FAD/NAD-bd_sf"/>
</dbReference>
<protein>
    <submittedName>
        <fullName evidence="4">NAD(P)-binding protein</fullName>
    </submittedName>
</protein>
<reference evidence="4 5" key="1">
    <citation type="submission" date="2019-12" db="EMBL/GenBank/DDBJ databases">
        <title>Hybrid Genome Assemblies of two High G+C Isolates from Undergraduate Microbiology Courses.</title>
        <authorList>
            <person name="Ne Ville C.J."/>
            <person name="Enright D."/>
            <person name="Hernandez I."/>
            <person name="Dodsworth J."/>
            <person name="Orwin P.M."/>
        </authorList>
    </citation>
    <scope>NUCLEOTIDE SEQUENCE [LARGE SCALE GENOMIC DNA]</scope>
    <source>
        <strain evidence="4 5">CSUSB</strain>
    </source>
</reference>
<dbReference type="InterPro" id="IPR051691">
    <property type="entry name" value="Metab_Enz_Cyan_OpOx_G3PDH"/>
</dbReference>
<dbReference type="Pfam" id="PF04324">
    <property type="entry name" value="Fer2_BFD"/>
    <property type="match status" value="1"/>
</dbReference>
<dbReference type="RefSeq" id="WP_157611502.1">
    <property type="nucleotide sequence ID" value="NZ_CP046622.1"/>
</dbReference>
<organism evidence="4 5">
    <name type="scientific">Variovorax paradoxus</name>
    <dbReference type="NCBI Taxonomy" id="34073"/>
    <lineage>
        <taxon>Bacteria</taxon>
        <taxon>Pseudomonadati</taxon>
        <taxon>Pseudomonadota</taxon>
        <taxon>Betaproteobacteria</taxon>
        <taxon>Burkholderiales</taxon>
        <taxon>Comamonadaceae</taxon>
        <taxon>Variovorax</taxon>
    </lineage>
</organism>
<dbReference type="PANTHER" id="PTHR42949:SF3">
    <property type="entry name" value="ANAEROBIC GLYCEROL-3-PHOSPHATE DEHYDROGENASE SUBUNIT B"/>
    <property type="match status" value="1"/>
</dbReference>
<dbReference type="InterPro" id="IPR007419">
    <property type="entry name" value="BFD-like_2Fe2S-bd_dom"/>
</dbReference>
<dbReference type="OrthoDB" id="9801699at2"/>
<keyword evidence="1" id="KW-0560">Oxidoreductase</keyword>
<dbReference type="EMBL" id="CP046622">
    <property type="protein sequence ID" value="QGW80354.1"/>
    <property type="molecule type" value="Genomic_DNA"/>
</dbReference>
<dbReference type="SUPFAM" id="SSF51905">
    <property type="entry name" value="FAD/NAD(P)-binding domain"/>
    <property type="match status" value="1"/>
</dbReference>
<dbReference type="PANTHER" id="PTHR42949">
    <property type="entry name" value="ANAEROBIC GLYCEROL-3-PHOSPHATE DEHYDROGENASE SUBUNIT B"/>
    <property type="match status" value="1"/>
</dbReference>
<evidence type="ECO:0000259" key="2">
    <source>
        <dbReference type="Pfam" id="PF04324"/>
    </source>
</evidence>
<dbReference type="AlphaFoldDB" id="A0A6I6HCT3"/>
<evidence type="ECO:0000256" key="1">
    <source>
        <dbReference type="ARBA" id="ARBA00023002"/>
    </source>
</evidence>
<accession>A0A6I6HCT3</accession>
<dbReference type="PRINTS" id="PR00411">
    <property type="entry name" value="PNDRDTASEI"/>
</dbReference>
<dbReference type="Gene3D" id="3.50.50.60">
    <property type="entry name" value="FAD/NAD(P)-binding domain"/>
    <property type="match status" value="2"/>
</dbReference>
<evidence type="ECO:0000313" key="4">
    <source>
        <dbReference type="EMBL" id="QGW80354.1"/>
    </source>
</evidence>
<dbReference type="InterPro" id="IPR017224">
    <property type="entry name" value="Opine_Oxase_asu/HCN_bsu"/>
</dbReference>
<dbReference type="GO" id="GO:0016491">
    <property type="term" value="F:oxidoreductase activity"/>
    <property type="evidence" value="ECO:0007669"/>
    <property type="project" value="UniProtKB-KW"/>
</dbReference>
<dbReference type="PRINTS" id="PR00368">
    <property type="entry name" value="FADPNR"/>
</dbReference>
<feature type="domain" description="BFD-like [2Fe-2S]-binding" evidence="2">
    <location>
        <begin position="384"/>
        <end position="436"/>
    </location>
</feature>
<evidence type="ECO:0000259" key="3">
    <source>
        <dbReference type="Pfam" id="PF07992"/>
    </source>
</evidence>
<gene>
    <name evidence="4" type="ORF">GOQ09_01540</name>
</gene>
<sequence length="474" mass="49763">MTAPSSFSALQPVVVGAGPAGVRAAQALVAHGLRPVVIDEASRAGGQIYRRPPSSLAERSANVLYGFEARRADAVHTAFDALRERIDYRADSLVWNAQGGRLDVLHGPTRSTSSVPYGQLIVATGATDRVLPVPGWTLPGVYTLGGAQVALKFQGCAIGQRVVFMGTGPLLYLVAYQYAKAGAKVAAVLDTSRLADQLAATPAMLRQPAVFAKGVYYVAWLRAHGVALHGGVRPLRVLGDATENRVAGVAWHDGQEERTLACDAVGFGYALRSETQLADLLGCRFEFAPLHRAHLPVRDAAGRSSVRGVYLAGDGAGIMGADAAEWAGERAALALLADGGAAIDAARAAMLERKLHKLGAFRQGLERAFPVPHDWAAHAPDELVVCRCENITAGTLRQTVAENGADEMNRLKALSRVGMGRCQGRMCGVAAAEILAHATGQPVQQVGRLRGQAPIKPIPIHLANTAPSTEGAGA</sequence>
<dbReference type="Proteomes" id="UP000425817">
    <property type="component" value="Chromosome"/>
</dbReference>
<name>A0A6I6HCT3_VARPD</name>
<feature type="domain" description="FAD/NAD(P)-binding" evidence="3">
    <location>
        <begin position="13"/>
        <end position="328"/>
    </location>
</feature>